<dbReference type="Pfam" id="PF13191">
    <property type="entry name" value="AAA_16"/>
    <property type="match status" value="1"/>
</dbReference>
<dbReference type="PANTHER" id="PTHR16305:SF35">
    <property type="entry name" value="TRANSCRIPTIONAL ACTIVATOR DOMAIN"/>
    <property type="match status" value="1"/>
</dbReference>
<dbReference type="SMART" id="SM00421">
    <property type="entry name" value="HTH_LUXR"/>
    <property type="match status" value="1"/>
</dbReference>
<evidence type="ECO:0000256" key="3">
    <source>
        <dbReference type="SAM" id="MobiDB-lite"/>
    </source>
</evidence>
<dbReference type="PRINTS" id="PR00038">
    <property type="entry name" value="HTHLUXR"/>
</dbReference>
<dbReference type="GO" id="GO:0005737">
    <property type="term" value="C:cytoplasm"/>
    <property type="evidence" value="ECO:0007669"/>
    <property type="project" value="TreeGrafter"/>
</dbReference>
<dbReference type="SUPFAM" id="SSF46894">
    <property type="entry name" value="C-terminal effector domain of the bipartite response regulators"/>
    <property type="match status" value="1"/>
</dbReference>
<proteinExistence type="predicted"/>
<protein>
    <submittedName>
        <fullName evidence="5">Helix-turn-helix transcriptional regulator</fullName>
    </submittedName>
</protein>
<dbReference type="PROSITE" id="PS50043">
    <property type="entry name" value="HTH_LUXR_2"/>
    <property type="match status" value="1"/>
</dbReference>
<accession>A0A3M8AFX1</accession>
<dbReference type="GO" id="GO:0003677">
    <property type="term" value="F:DNA binding"/>
    <property type="evidence" value="ECO:0007669"/>
    <property type="project" value="InterPro"/>
</dbReference>
<dbReference type="CDD" id="cd06170">
    <property type="entry name" value="LuxR_C_like"/>
    <property type="match status" value="1"/>
</dbReference>
<dbReference type="InterPro" id="IPR036388">
    <property type="entry name" value="WH-like_DNA-bd_sf"/>
</dbReference>
<reference evidence="5 6" key="1">
    <citation type="submission" date="2018-10" db="EMBL/GenBank/DDBJ databases">
        <title>Isolation, diversity and antibacterial activity of antinobacteria from the wheat rhizosphere soil.</title>
        <authorList>
            <person name="Sun T."/>
        </authorList>
    </citation>
    <scope>NUCLEOTIDE SEQUENCE [LARGE SCALE GENOMIC DNA]</scope>
    <source>
        <strain evidence="5 6">SJ-23</strain>
    </source>
</reference>
<dbReference type="OrthoDB" id="483at2"/>
<evidence type="ECO:0000259" key="4">
    <source>
        <dbReference type="PROSITE" id="PS50043"/>
    </source>
</evidence>
<dbReference type="InterPro" id="IPR027417">
    <property type="entry name" value="P-loop_NTPase"/>
</dbReference>
<organism evidence="5 6">
    <name type="scientific">Agromyces tardus</name>
    <dbReference type="NCBI Taxonomy" id="2583849"/>
    <lineage>
        <taxon>Bacteria</taxon>
        <taxon>Bacillati</taxon>
        <taxon>Actinomycetota</taxon>
        <taxon>Actinomycetes</taxon>
        <taxon>Micrococcales</taxon>
        <taxon>Microbacteriaceae</taxon>
        <taxon>Agromyces</taxon>
    </lineage>
</organism>
<evidence type="ECO:0000313" key="6">
    <source>
        <dbReference type="Proteomes" id="UP000275048"/>
    </source>
</evidence>
<gene>
    <name evidence="5" type="ORF">EDM22_08445</name>
</gene>
<dbReference type="GO" id="GO:0004016">
    <property type="term" value="F:adenylate cyclase activity"/>
    <property type="evidence" value="ECO:0007669"/>
    <property type="project" value="TreeGrafter"/>
</dbReference>
<dbReference type="InterPro" id="IPR016032">
    <property type="entry name" value="Sig_transdc_resp-reg_C-effctor"/>
</dbReference>
<sequence length="930" mass="99061">MSRMFGRARELAALDRVLDVARAGRGTALVIEGEPGIGKTALLDHAIRSADGFRTVTGIGVQAERELPFAGLQQLFGALPDHSDRLPEPQARALRVALGLADDPPPRPYLVGLALLGLFAEASRDQPLLCAVDDVHWLDGSTVQALGFVARRVEHLPVAMLFAKRLGVDVAHLDATPLLLVSGLDDAAAEAFLRSVVPRPLDGAIAARVLEEAHGNPLLIRESARASAQIEAGVPTRVADPSLPVLNRLEGAFASRSAHLPERTSLLLLLAAADPTGDPRLVARAASRLGVALDDLVPAEAAGLVRVGGRITFEHPLVRSGVYQDADPELRRRVHAALAEATDRQRDPDRRAWHRALGTFGPSEAVAASLEHAASRAGARGGFLAAAAFYERAAELAEAPETRARCALAAAGALELAGDQPRALRVLEAAHDHAADPDTRARIDLVRGRLLLTLERSERSVAFFLAAAEVLADTDPPASREAYLEALSAATVAAPGEHGDGIREVAVRAASAPGAPEGADRVIDQLFEVILAMALERPRSSLPLLTGHLRRLSDSDDPGDRARWLWVAGRLAAIAWDERRWGEFVAEGATIARAAGALTALAASLTTEVALVLLRGDGAGARDLADEAVEIWNSIAIPPAPYGIVAVAAWAGAPDGEQLFARALADCAARGEGMGFPLVHWARALHAVANARYDEAVRHADSAARYPVAIVYATWGLVELVEAAVRTGERRTAADAFERLAVSTRAAGTDWARGVEARAAALLATDPTDAERLHRESVEHLRRTGLGAEVARAQLLHGEWLRRQRRRAEARVVLEESLAAFTAMGARGFAERARAEIAALGRGHAAVDRRHDELSSQEAAVARLASEGLSNADIATRLHLSASTVDYHLRKAFRKLGIASRSRLHLALAEREAERHPHRDLGLQAASDQN</sequence>
<dbReference type="PANTHER" id="PTHR16305">
    <property type="entry name" value="TESTICULAR SOLUBLE ADENYLYL CYCLASE"/>
    <property type="match status" value="1"/>
</dbReference>
<keyword evidence="1" id="KW-0547">Nucleotide-binding</keyword>
<dbReference type="Pfam" id="PF00196">
    <property type="entry name" value="GerE"/>
    <property type="match status" value="1"/>
</dbReference>
<feature type="domain" description="HTH luxR-type" evidence="4">
    <location>
        <begin position="847"/>
        <end position="912"/>
    </location>
</feature>
<dbReference type="InterPro" id="IPR000792">
    <property type="entry name" value="Tscrpt_reg_LuxR_C"/>
</dbReference>
<dbReference type="Gene3D" id="1.10.10.10">
    <property type="entry name" value="Winged helix-like DNA-binding domain superfamily/Winged helix DNA-binding domain"/>
    <property type="match status" value="1"/>
</dbReference>
<comment type="caution">
    <text evidence="5">The sequence shown here is derived from an EMBL/GenBank/DDBJ whole genome shotgun (WGS) entry which is preliminary data.</text>
</comment>
<name>A0A3M8AFX1_9MICO</name>
<dbReference type="GO" id="GO:0006355">
    <property type="term" value="P:regulation of DNA-templated transcription"/>
    <property type="evidence" value="ECO:0007669"/>
    <property type="project" value="InterPro"/>
</dbReference>
<evidence type="ECO:0000256" key="2">
    <source>
        <dbReference type="ARBA" id="ARBA00022840"/>
    </source>
</evidence>
<dbReference type="AlphaFoldDB" id="A0A3M8AFX1"/>
<dbReference type="EMBL" id="RHHB01000011">
    <property type="protein sequence ID" value="RNB50114.1"/>
    <property type="molecule type" value="Genomic_DNA"/>
</dbReference>
<feature type="region of interest" description="Disordered" evidence="3">
    <location>
        <begin position="911"/>
        <end position="930"/>
    </location>
</feature>
<evidence type="ECO:0000313" key="5">
    <source>
        <dbReference type="EMBL" id="RNB50114.1"/>
    </source>
</evidence>
<keyword evidence="2" id="KW-0067">ATP-binding</keyword>
<dbReference type="InterPro" id="IPR041664">
    <property type="entry name" value="AAA_16"/>
</dbReference>
<dbReference type="SUPFAM" id="SSF52540">
    <property type="entry name" value="P-loop containing nucleoside triphosphate hydrolases"/>
    <property type="match status" value="1"/>
</dbReference>
<keyword evidence="6" id="KW-1185">Reference proteome</keyword>
<evidence type="ECO:0000256" key="1">
    <source>
        <dbReference type="ARBA" id="ARBA00022741"/>
    </source>
</evidence>
<feature type="compositionally biased region" description="Basic and acidic residues" evidence="3">
    <location>
        <begin position="911"/>
        <end position="921"/>
    </location>
</feature>
<dbReference type="GO" id="GO:0005524">
    <property type="term" value="F:ATP binding"/>
    <property type="evidence" value="ECO:0007669"/>
    <property type="project" value="UniProtKB-KW"/>
</dbReference>
<dbReference type="Proteomes" id="UP000275048">
    <property type="component" value="Unassembled WGS sequence"/>
</dbReference>